<evidence type="ECO:0000256" key="2">
    <source>
        <dbReference type="SAM" id="MobiDB-lite"/>
    </source>
</evidence>
<dbReference type="PROSITE" id="PS50225">
    <property type="entry name" value="SOCS"/>
    <property type="match status" value="1"/>
</dbReference>
<evidence type="ECO:0000259" key="3">
    <source>
        <dbReference type="PROSITE" id="PS50225"/>
    </source>
</evidence>
<dbReference type="OrthoDB" id="6419934at2759"/>
<dbReference type="InterPro" id="IPR001496">
    <property type="entry name" value="SOCS_box"/>
</dbReference>
<gene>
    <name evidence="4" type="ORF">HPB48_011689</name>
</gene>
<dbReference type="InterPro" id="IPR036036">
    <property type="entry name" value="SOCS_box-like_dom_sf"/>
</dbReference>
<feature type="repeat" description="ANK" evidence="1">
    <location>
        <begin position="270"/>
        <end position="298"/>
    </location>
</feature>
<feature type="region of interest" description="Disordered" evidence="2">
    <location>
        <begin position="74"/>
        <end position="103"/>
    </location>
</feature>
<protein>
    <recommendedName>
        <fullName evidence="3">SOCS box domain-containing protein</fullName>
    </recommendedName>
</protein>
<keyword evidence="1" id="KW-0040">ANK repeat</keyword>
<keyword evidence="5" id="KW-1185">Reference proteome</keyword>
<comment type="caution">
    <text evidence="4">The sequence shown here is derived from an EMBL/GenBank/DDBJ whole genome shotgun (WGS) entry which is preliminary data.</text>
</comment>
<dbReference type="Gene3D" id="1.10.750.20">
    <property type="entry name" value="SOCS box"/>
    <property type="match status" value="1"/>
</dbReference>
<name>A0A9J6H6C7_HAELO</name>
<dbReference type="SUPFAM" id="SSF158235">
    <property type="entry name" value="SOCS box-like"/>
    <property type="match status" value="1"/>
</dbReference>
<dbReference type="Proteomes" id="UP000821853">
    <property type="component" value="Chromosome 9"/>
</dbReference>
<proteinExistence type="predicted"/>
<dbReference type="InterPro" id="IPR002110">
    <property type="entry name" value="Ankyrin_rpt"/>
</dbReference>
<reference evidence="4 5" key="1">
    <citation type="journal article" date="2020" name="Cell">
        <title>Large-Scale Comparative Analyses of Tick Genomes Elucidate Their Genetic Diversity and Vector Capacities.</title>
        <authorList>
            <consortium name="Tick Genome and Microbiome Consortium (TIGMIC)"/>
            <person name="Jia N."/>
            <person name="Wang J."/>
            <person name="Shi W."/>
            <person name="Du L."/>
            <person name="Sun Y."/>
            <person name="Zhan W."/>
            <person name="Jiang J.F."/>
            <person name="Wang Q."/>
            <person name="Zhang B."/>
            <person name="Ji P."/>
            <person name="Bell-Sakyi L."/>
            <person name="Cui X.M."/>
            <person name="Yuan T.T."/>
            <person name="Jiang B.G."/>
            <person name="Yang W.F."/>
            <person name="Lam T.T."/>
            <person name="Chang Q.C."/>
            <person name="Ding S.J."/>
            <person name="Wang X.J."/>
            <person name="Zhu J.G."/>
            <person name="Ruan X.D."/>
            <person name="Zhao L."/>
            <person name="Wei J.T."/>
            <person name="Ye R.Z."/>
            <person name="Que T.C."/>
            <person name="Du C.H."/>
            <person name="Zhou Y.H."/>
            <person name="Cheng J.X."/>
            <person name="Dai P.F."/>
            <person name="Guo W.B."/>
            <person name="Han X.H."/>
            <person name="Huang E.J."/>
            <person name="Li L.F."/>
            <person name="Wei W."/>
            <person name="Gao Y.C."/>
            <person name="Liu J.Z."/>
            <person name="Shao H.Z."/>
            <person name="Wang X."/>
            <person name="Wang C.C."/>
            <person name="Yang T.C."/>
            <person name="Huo Q.B."/>
            <person name="Li W."/>
            <person name="Chen H.Y."/>
            <person name="Chen S.E."/>
            <person name="Zhou L.G."/>
            <person name="Ni X.B."/>
            <person name="Tian J.H."/>
            <person name="Sheng Y."/>
            <person name="Liu T."/>
            <person name="Pan Y.S."/>
            <person name="Xia L.Y."/>
            <person name="Li J."/>
            <person name="Zhao F."/>
            <person name="Cao W.C."/>
        </authorList>
    </citation>
    <scope>NUCLEOTIDE SEQUENCE [LARGE SCALE GENOMIC DNA]</scope>
    <source>
        <strain evidence="4">HaeL-2018</strain>
    </source>
</reference>
<sequence length="422" mass="47121">MAISAPTWQDIQSFLSIVESENADLDGAGIQCVRAYPSRKHRTNREGQALSRVRGSLTNCTSAYFIFRPPGLRKAPPRAHMSSDDEGDLDERPSSGDPTWMPVLVTPANQMDAASSSQSHQADWRQFQQQLLFIESHAIGVTLEAFNSVTPDMVDTIPRECTNLRAYLTCVRNNADGTITEDDLDLLISCATCVRRLYMVTLLKTQHLHEAVIRKSRMPHKQCNVTYTSLLEAVLLRATTADLPCFYGGTGSPAEFPCVNQDLCDCAIRPLYAAIYFSHAQVLSTLLRYGAEVRLEDTCRCEEPLCMHPLLRIYTTLAGVYHGRGNRPASVNVVRCQQLAALVMPCHDTALRNACYTLIKAFTPPEEYQTLLREKGSLRHLCRLSLRAALARRQAMPLGVEQLPLPKPLQRYILYQHGPGCL</sequence>
<dbReference type="EMBL" id="JABSTR010000011">
    <property type="protein sequence ID" value="KAH9382399.1"/>
    <property type="molecule type" value="Genomic_DNA"/>
</dbReference>
<feature type="domain" description="SOCS box" evidence="3">
    <location>
        <begin position="377"/>
        <end position="419"/>
    </location>
</feature>
<dbReference type="VEuPathDB" id="VectorBase:HLOH_043549"/>
<evidence type="ECO:0000313" key="5">
    <source>
        <dbReference type="Proteomes" id="UP000821853"/>
    </source>
</evidence>
<dbReference type="GO" id="GO:0035556">
    <property type="term" value="P:intracellular signal transduction"/>
    <property type="evidence" value="ECO:0007669"/>
    <property type="project" value="InterPro"/>
</dbReference>
<dbReference type="SMART" id="SM00969">
    <property type="entry name" value="SOCS_box"/>
    <property type="match status" value="1"/>
</dbReference>
<evidence type="ECO:0000313" key="4">
    <source>
        <dbReference type="EMBL" id="KAH9382399.1"/>
    </source>
</evidence>
<organism evidence="4 5">
    <name type="scientific">Haemaphysalis longicornis</name>
    <name type="common">Bush tick</name>
    <dbReference type="NCBI Taxonomy" id="44386"/>
    <lineage>
        <taxon>Eukaryota</taxon>
        <taxon>Metazoa</taxon>
        <taxon>Ecdysozoa</taxon>
        <taxon>Arthropoda</taxon>
        <taxon>Chelicerata</taxon>
        <taxon>Arachnida</taxon>
        <taxon>Acari</taxon>
        <taxon>Parasitiformes</taxon>
        <taxon>Ixodida</taxon>
        <taxon>Ixodoidea</taxon>
        <taxon>Ixodidae</taxon>
        <taxon>Haemaphysalinae</taxon>
        <taxon>Haemaphysalis</taxon>
    </lineage>
</organism>
<dbReference type="AlphaFoldDB" id="A0A9J6H6C7"/>
<dbReference type="Pfam" id="PF07525">
    <property type="entry name" value="SOCS_box"/>
    <property type="match status" value="1"/>
</dbReference>
<evidence type="ECO:0000256" key="1">
    <source>
        <dbReference type="PROSITE-ProRule" id="PRU00023"/>
    </source>
</evidence>
<dbReference type="FunFam" id="1.10.750.20:FF:000001">
    <property type="entry name" value="Ankyrin repeat and SOCS box containing 1"/>
    <property type="match status" value="1"/>
</dbReference>
<dbReference type="CDD" id="cd03716">
    <property type="entry name" value="SOCS_ASB_like"/>
    <property type="match status" value="1"/>
</dbReference>
<dbReference type="PROSITE" id="PS50088">
    <property type="entry name" value="ANK_REPEAT"/>
    <property type="match status" value="1"/>
</dbReference>
<accession>A0A9J6H6C7</accession>